<sequence>MSDVVERAKAALVDYEVAKGSRVAVAPGRSYRLLAELVAEVERLRPKVVETVEELDALPIGAVSDLINRMEDAIVKLNFMADEKRVKFPHGTDFDRLRGKAEGVRLALSYLREYVR</sequence>
<name>A0A059VH34_9CAUD</name>
<accession>A0A059VH34</accession>
<protein>
    <submittedName>
        <fullName evidence="1">Uncharacterized protein</fullName>
    </submittedName>
</protein>
<reference evidence="1 2" key="1">
    <citation type="submission" date="2014-03" db="EMBL/GenBank/DDBJ databases">
        <authorList>
            <person name="Kramer Z.J."/>
            <person name="Fasoranti T.O."/>
            <person name="Abrahim M.R."/>
            <person name="Adkins N.L."/>
            <person name="Burke K.A."/>
            <person name="Churilla B.M."/>
            <person name="Cohen K.L."/>
            <person name="Colicchio M.A."/>
            <person name="Genkil J.S."/>
            <person name="Prout A.K."/>
            <person name="Schafer C.E."/>
            <person name="Schwarz A.G."/>
            <person name="Tish M."/>
            <person name="Vispute N."/>
            <person name="Wilkes K.E."/>
            <person name="Williams C.R."/>
            <person name="Xiao X."/>
            <person name="Yoder B.A."/>
            <person name="Yu V.J."/>
            <person name="Lapin J.S."/>
            <person name="Ott C.T."/>
            <person name="Walburn T.D."/>
            <person name="Bradley K.W."/>
            <person name="Clarke D.Q."/>
            <person name="Lewis M.F."/>
            <person name="Barker L.P."/>
            <person name="Bailey C."/>
            <person name="Asai D.J."/>
            <person name="Bowman C.A."/>
            <person name="Russell D.A."/>
            <person name="Pope W.H."/>
            <person name="Jacobs-Sera D."/>
            <person name="Hendrix R.W."/>
            <person name="Hatfull G.F."/>
        </authorList>
    </citation>
    <scope>NUCLEOTIDE SEQUENCE [LARGE SCALE GENOMIC DNA]</scope>
</reference>
<gene>
    <name evidence="1" type="primary">91</name>
    <name evidence="1" type="ORF">PBI_ZAPNER_91</name>
</gene>
<proteinExistence type="predicted"/>
<evidence type="ECO:0000313" key="2">
    <source>
        <dbReference type="Proteomes" id="UP000221944"/>
    </source>
</evidence>
<evidence type="ECO:0000313" key="1">
    <source>
        <dbReference type="EMBL" id="AHZ95545.1"/>
    </source>
</evidence>
<dbReference type="EMBL" id="KJ567041">
    <property type="protein sequence ID" value="AHZ95545.1"/>
    <property type="molecule type" value="Genomic_DNA"/>
</dbReference>
<keyword evidence="2" id="KW-1185">Reference proteome</keyword>
<organism evidence="1 2">
    <name type="scientific">Mycobacterium phage Zapner</name>
    <dbReference type="NCBI Taxonomy" id="1486474"/>
    <lineage>
        <taxon>Viruses</taxon>
        <taxon>Duplodnaviria</taxon>
        <taxon>Heunggongvirae</taxon>
        <taxon>Uroviricota</taxon>
        <taxon>Caudoviricetes</taxon>
        <taxon>Gracegardnervirinae</taxon>
        <taxon>Avanivirus</taxon>
        <taxon>Avanivirus zapner</taxon>
    </lineage>
</organism>
<dbReference type="GeneID" id="60335596"/>
<dbReference type="RefSeq" id="YP_009964008.1">
    <property type="nucleotide sequence ID" value="NC_051724.1"/>
</dbReference>
<dbReference type="Proteomes" id="UP000221944">
    <property type="component" value="Segment"/>
</dbReference>
<dbReference type="KEGG" id="vg:60335596"/>